<accession>A0A6I4VTC8</accession>
<dbReference type="InterPro" id="IPR036294">
    <property type="entry name" value="Rbstp2229-like_sf"/>
</dbReference>
<dbReference type="Proteomes" id="UP000430692">
    <property type="component" value="Unassembled WGS sequence"/>
</dbReference>
<keyword evidence="2" id="KW-1185">Reference proteome</keyword>
<dbReference type="Gene3D" id="1.20.5.850">
    <property type="entry name" value="Rbstp2229 protein"/>
    <property type="match status" value="1"/>
</dbReference>
<sequence>MEGRFLPLKKSAYIRRTDTIELENVKDTLEYYRKMIRNTGKQLAWDYEAAAFPYTMEEKETEGAKYLLLTGKDPHQNNHMVIGVGQHEENERYYVQIVLPEDATHHDVAKGNEYAKFIAKQLKGELQLFNGRVMEF</sequence>
<dbReference type="InterPro" id="IPR015062">
    <property type="entry name" value="DUF1885"/>
</dbReference>
<reference evidence="1 2" key="1">
    <citation type="submission" date="2019-12" db="EMBL/GenBank/DDBJ databases">
        <title>Whole-genome analyses of novel actinobacteria.</title>
        <authorList>
            <person name="Sahin N."/>
            <person name="Saygin H."/>
        </authorList>
    </citation>
    <scope>NUCLEOTIDE SEQUENCE [LARGE SCALE GENOMIC DNA]</scope>
    <source>
        <strain evidence="1 2">KC615</strain>
    </source>
</reference>
<dbReference type="SUPFAM" id="SSF111171">
    <property type="entry name" value="Rbstp2229 protein"/>
    <property type="match status" value="1"/>
</dbReference>
<evidence type="ECO:0000313" key="1">
    <source>
        <dbReference type="EMBL" id="MXQ53741.1"/>
    </source>
</evidence>
<dbReference type="EMBL" id="WUUL01000004">
    <property type="protein sequence ID" value="MXQ53741.1"/>
    <property type="molecule type" value="Genomic_DNA"/>
</dbReference>
<protein>
    <submittedName>
        <fullName evidence="1">DUF1885 family protein</fullName>
    </submittedName>
</protein>
<dbReference type="Pfam" id="PF08968">
    <property type="entry name" value="DUF1885"/>
    <property type="match status" value="1"/>
</dbReference>
<dbReference type="Gene3D" id="3.30.310.120">
    <property type="entry name" value="Rbstp2229 like protein"/>
    <property type="match status" value="1"/>
</dbReference>
<comment type="caution">
    <text evidence="1">The sequence shown here is derived from an EMBL/GenBank/DDBJ whole genome shotgun (WGS) entry which is preliminary data.</text>
</comment>
<dbReference type="AlphaFoldDB" id="A0A6I4VTC8"/>
<evidence type="ECO:0000313" key="2">
    <source>
        <dbReference type="Proteomes" id="UP000430692"/>
    </source>
</evidence>
<proteinExistence type="predicted"/>
<name>A0A6I4VTC8_9BACL</name>
<gene>
    <name evidence="1" type="ORF">GSM42_08390</name>
</gene>
<organism evidence="1 2">
    <name type="scientific">Shimazuella alba</name>
    <dbReference type="NCBI Taxonomy" id="2690964"/>
    <lineage>
        <taxon>Bacteria</taxon>
        <taxon>Bacillati</taxon>
        <taxon>Bacillota</taxon>
        <taxon>Bacilli</taxon>
        <taxon>Bacillales</taxon>
        <taxon>Thermoactinomycetaceae</taxon>
        <taxon>Shimazuella</taxon>
    </lineage>
</organism>